<dbReference type="Proteomes" id="UP000199019">
    <property type="component" value="Unassembled WGS sequence"/>
</dbReference>
<evidence type="ECO:0000256" key="1">
    <source>
        <dbReference type="ARBA" id="ARBA00023125"/>
    </source>
</evidence>
<name>A0A1H9TZF0_9MICO</name>
<evidence type="ECO:0000313" key="4">
    <source>
        <dbReference type="EMBL" id="SES02173.1"/>
    </source>
</evidence>
<sequence length="155" mass="15831">MGAEAATDTDAATAQDAVAWVNEVHLSGRVSGTPQEKTLPSGDAVVLFRLVVRRPAARRTGSARAGDKVASAQDAATKGAATKGAATKGAATRGAVVDTLDVACWTARSRKVALRLQDGDAAEVTGSLHRRFFRAGGAAASRYEVAAATVIGGRR</sequence>
<reference evidence="5" key="1">
    <citation type="submission" date="2016-10" db="EMBL/GenBank/DDBJ databases">
        <authorList>
            <person name="Varghese N."/>
            <person name="Submissions S."/>
        </authorList>
    </citation>
    <scope>NUCLEOTIDE SEQUENCE [LARGE SCALE GENOMIC DNA]</scope>
    <source>
        <strain evidence="5">CGMCC 1.6963</strain>
    </source>
</reference>
<dbReference type="Gene3D" id="2.40.50.140">
    <property type="entry name" value="Nucleic acid-binding proteins"/>
    <property type="match status" value="1"/>
</dbReference>
<gene>
    <name evidence="4" type="ORF">SAMN05216199_1821</name>
</gene>
<dbReference type="EMBL" id="FOHB01000002">
    <property type="protein sequence ID" value="SES02173.1"/>
    <property type="molecule type" value="Genomic_DNA"/>
</dbReference>
<keyword evidence="1 2" id="KW-0238">DNA-binding</keyword>
<accession>A0A1H9TZF0</accession>
<dbReference type="RefSeq" id="WP_143056157.1">
    <property type="nucleotide sequence ID" value="NZ_FOHB01000002.1"/>
</dbReference>
<proteinExistence type="predicted"/>
<feature type="region of interest" description="Disordered" evidence="3">
    <location>
        <begin position="57"/>
        <end position="88"/>
    </location>
</feature>
<evidence type="ECO:0000313" key="5">
    <source>
        <dbReference type="Proteomes" id="UP000199019"/>
    </source>
</evidence>
<organism evidence="4 5">
    <name type="scientific">Pedococcus cremeus</name>
    <dbReference type="NCBI Taxonomy" id="587636"/>
    <lineage>
        <taxon>Bacteria</taxon>
        <taxon>Bacillati</taxon>
        <taxon>Actinomycetota</taxon>
        <taxon>Actinomycetes</taxon>
        <taxon>Micrococcales</taxon>
        <taxon>Intrasporangiaceae</taxon>
        <taxon>Pedococcus</taxon>
    </lineage>
</organism>
<dbReference type="OrthoDB" id="5186768at2"/>
<dbReference type="AlphaFoldDB" id="A0A1H9TZF0"/>
<feature type="compositionally biased region" description="Low complexity" evidence="3">
    <location>
        <begin position="75"/>
        <end position="88"/>
    </location>
</feature>
<dbReference type="STRING" id="587636.SAMN05216199_1821"/>
<dbReference type="PROSITE" id="PS50935">
    <property type="entry name" value="SSB"/>
    <property type="match status" value="1"/>
</dbReference>
<keyword evidence="5" id="KW-1185">Reference proteome</keyword>
<evidence type="ECO:0000256" key="2">
    <source>
        <dbReference type="PROSITE-ProRule" id="PRU00252"/>
    </source>
</evidence>
<evidence type="ECO:0000256" key="3">
    <source>
        <dbReference type="SAM" id="MobiDB-lite"/>
    </source>
</evidence>
<dbReference type="InterPro" id="IPR012340">
    <property type="entry name" value="NA-bd_OB-fold"/>
</dbReference>
<protein>
    <submittedName>
        <fullName evidence="4">Single-strand DNA-binding protein</fullName>
    </submittedName>
</protein>
<dbReference type="InterPro" id="IPR000424">
    <property type="entry name" value="Primosome_PriB/ssb"/>
</dbReference>
<dbReference type="GO" id="GO:0003697">
    <property type="term" value="F:single-stranded DNA binding"/>
    <property type="evidence" value="ECO:0007669"/>
    <property type="project" value="InterPro"/>
</dbReference>